<keyword evidence="1" id="KW-1133">Transmembrane helix</keyword>
<protein>
    <submittedName>
        <fullName evidence="2">Uncharacterized protein</fullName>
    </submittedName>
</protein>
<name>A0ABR8FHY0_9NOST</name>
<organism evidence="2 3">
    <name type="scientific">Anabaena lutea FACHB-196</name>
    <dbReference type="NCBI Taxonomy" id="2692881"/>
    <lineage>
        <taxon>Bacteria</taxon>
        <taxon>Bacillati</taxon>
        <taxon>Cyanobacteriota</taxon>
        <taxon>Cyanophyceae</taxon>
        <taxon>Nostocales</taxon>
        <taxon>Nostocaceae</taxon>
        <taxon>Anabaena</taxon>
    </lineage>
</organism>
<feature type="transmembrane region" description="Helical" evidence="1">
    <location>
        <begin position="84"/>
        <end position="102"/>
    </location>
</feature>
<feature type="transmembrane region" description="Helical" evidence="1">
    <location>
        <begin position="49"/>
        <end position="72"/>
    </location>
</feature>
<keyword evidence="1" id="KW-0472">Membrane</keyword>
<comment type="caution">
    <text evidence="2">The sequence shown here is derived from an EMBL/GenBank/DDBJ whole genome shotgun (WGS) entry which is preliminary data.</text>
</comment>
<evidence type="ECO:0000256" key="1">
    <source>
        <dbReference type="SAM" id="Phobius"/>
    </source>
</evidence>
<dbReference type="Proteomes" id="UP000640531">
    <property type="component" value="Unassembled WGS sequence"/>
</dbReference>
<evidence type="ECO:0000313" key="2">
    <source>
        <dbReference type="EMBL" id="MBD2569376.1"/>
    </source>
</evidence>
<proteinExistence type="predicted"/>
<accession>A0ABR8FHY0</accession>
<keyword evidence="3" id="KW-1185">Reference proteome</keyword>
<evidence type="ECO:0000313" key="3">
    <source>
        <dbReference type="Proteomes" id="UP000640531"/>
    </source>
</evidence>
<reference evidence="2 3" key="1">
    <citation type="journal article" date="2020" name="ISME J.">
        <title>Comparative genomics reveals insights into cyanobacterial evolution and habitat adaptation.</title>
        <authorList>
            <person name="Chen M.Y."/>
            <person name="Teng W.K."/>
            <person name="Zhao L."/>
            <person name="Hu C.X."/>
            <person name="Zhou Y.K."/>
            <person name="Han B.P."/>
            <person name="Song L.R."/>
            <person name="Shu W.S."/>
        </authorList>
    </citation>
    <scope>NUCLEOTIDE SEQUENCE [LARGE SCALE GENOMIC DNA]</scope>
    <source>
        <strain evidence="2 3">FACHB-196</strain>
    </source>
</reference>
<sequence>MNADNNESSVKSGSTYVVIPQSLYEEVIMKILILTDEKLVMKHQPTKDWFLAGLLIAFLVYQLCAYLYKVFFIPGSLTQQNAHLIYGTFLIFLIAVASSEVSTPEVTCSFDKSMSQVVIEYKSLGSSTVIKYSFADIQRADIEQYYDRLGQVGRLVLILKSLKTIPIHTDYIKAQDIRHDIYTINKFIRQCVGEENFQG</sequence>
<keyword evidence="1" id="KW-0812">Transmembrane</keyword>
<gene>
    <name evidence="2" type="ORF">H6G59_16025</name>
</gene>
<dbReference type="EMBL" id="JACJST010000014">
    <property type="protein sequence ID" value="MBD2569376.1"/>
    <property type="molecule type" value="Genomic_DNA"/>
</dbReference>